<sequence length="117" mass="13781">MRLGSADDHHHIIRLRLDRDRRTFIGGFVSSQDVFRSQLPPFTRRRRHGLQRNRSRPVLEIVVSARPQHDADHDHLDDHQENYDDGQNTPMRQWRHIADSTITPYVAVTDGLTHWDS</sequence>
<proteinExistence type="predicted"/>
<gene>
    <name evidence="2" type="ORF">GCM10009855_26470</name>
</gene>
<protein>
    <submittedName>
        <fullName evidence="2">Uncharacterized protein</fullName>
    </submittedName>
</protein>
<reference evidence="2 3" key="1">
    <citation type="journal article" date="2019" name="Int. J. Syst. Evol. Microbiol.">
        <title>The Global Catalogue of Microorganisms (GCM) 10K type strain sequencing project: providing services to taxonomists for standard genome sequencing and annotation.</title>
        <authorList>
            <consortium name="The Broad Institute Genomics Platform"/>
            <consortium name="The Broad Institute Genome Sequencing Center for Infectious Disease"/>
            <person name="Wu L."/>
            <person name="Ma J."/>
        </authorList>
    </citation>
    <scope>NUCLEOTIDE SEQUENCE [LARGE SCALE GENOMIC DNA]</scope>
    <source>
        <strain evidence="2 3">JCM 16227</strain>
    </source>
</reference>
<evidence type="ECO:0000256" key="1">
    <source>
        <dbReference type="SAM" id="MobiDB-lite"/>
    </source>
</evidence>
<feature type="compositionally biased region" description="Basic and acidic residues" evidence="1">
    <location>
        <begin position="67"/>
        <end position="82"/>
    </location>
</feature>
<dbReference type="EMBL" id="BAAARB010000014">
    <property type="protein sequence ID" value="GAA2384951.1"/>
    <property type="molecule type" value="Genomic_DNA"/>
</dbReference>
<accession>A0ABN3HP36</accession>
<evidence type="ECO:0000313" key="2">
    <source>
        <dbReference type="EMBL" id="GAA2384951.1"/>
    </source>
</evidence>
<organism evidence="2 3">
    <name type="scientific">Gordonia cholesterolivorans</name>
    <dbReference type="NCBI Taxonomy" id="559625"/>
    <lineage>
        <taxon>Bacteria</taxon>
        <taxon>Bacillati</taxon>
        <taxon>Actinomycetota</taxon>
        <taxon>Actinomycetes</taxon>
        <taxon>Mycobacteriales</taxon>
        <taxon>Gordoniaceae</taxon>
        <taxon>Gordonia</taxon>
    </lineage>
</organism>
<keyword evidence="3" id="KW-1185">Reference proteome</keyword>
<name>A0ABN3HP36_9ACTN</name>
<dbReference type="Proteomes" id="UP001501170">
    <property type="component" value="Unassembled WGS sequence"/>
</dbReference>
<comment type="caution">
    <text evidence="2">The sequence shown here is derived from an EMBL/GenBank/DDBJ whole genome shotgun (WGS) entry which is preliminary data.</text>
</comment>
<feature type="region of interest" description="Disordered" evidence="1">
    <location>
        <begin position="66"/>
        <end position="89"/>
    </location>
</feature>
<evidence type="ECO:0000313" key="3">
    <source>
        <dbReference type="Proteomes" id="UP001501170"/>
    </source>
</evidence>